<organism evidence="6 7">
    <name type="scientific">Coccomyxa viridis</name>
    <dbReference type="NCBI Taxonomy" id="1274662"/>
    <lineage>
        <taxon>Eukaryota</taxon>
        <taxon>Viridiplantae</taxon>
        <taxon>Chlorophyta</taxon>
        <taxon>core chlorophytes</taxon>
        <taxon>Trebouxiophyceae</taxon>
        <taxon>Trebouxiophyceae incertae sedis</taxon>
        <taxon>Coccomyxaceae</taxon>
        <taxon>Coccomyxa</taxon>
    </lineage>
</organism>
<sequence length="268" mass="30395">MLQDSEKLSSLEDYVSRMKEDQKQIYYLSGASVEELKSSVFLEKLLQKGYEVIFFTEAIDEYVMTHLTEFDDKKFQDASKDDLKLGKDDKKGLKKLKEEFKDTVAWWKEVLGSAVSSVKVSNRLASSPAIVLTSKYGWSANMERIMKAQALSNSGEQSYMKGQKTLEINPRHPLIQELKRQVEEDKESERTKAYAQTLWDTALLESGFEIEAPKEFNSRIYSLLAKAYSIPGELGLSEDEIKAAAAEEAQEEAVGEEQSEEEAAKDEL</sequence>
<reference evidence="6 7" key="1">
    <citation type="submission" date="2023-10" db="EMBL/GenBank/DDBJ databases">
        <authorList>
            <person name="Maclean D."/>
            <person name="Macfadyen A."/>
        </authorList>
    </citation>
    <scope>NUCLEOTIDE SEQUENCE [LARGE SCALE GENOMIC DNA]</scope>
</reference>
<accession>A0AAV1IDE6</accession>
<keyword evidence="3" id="KW-0067">ATP-binding</keyword>
<proteinExistence type="inferred from homology"/>
<evidence type="ECO:0000256" key="1">
    <source>
        <dbReference type="ARBA" id="ARBA00008239"/>
    </source>
</evidence>
<evidence type="ECO:0008006" key="8">
    <source>
        <dbReference type="Google" id="ProtNLM"/>
    </source>
</evidence>
<name>A0AAV1IDE6_9CHLO</name>
<evidence type="ECO:0000313" key="6">
    <source>
        <dbReference type="EMBL" id="CAK0784732.1"/>
    </source>
</evidence>
<dbReference type="AlphaFoldDB" id="A0AAV1IDE6"/>
<keyword evidence="2" id="KW-0547">Nucleotide-binding</keyword>
<comment type="similarity">
    <text evidence="1">Belongs to the heat shock protein 90 family.</text>
</comment>
<dbReference type="EMBL" id="CAUYUE010000011">
    <property type="protein sequence ID" value="CAK0784732.1"/>
    <property type="molecule type" value="Genomic_DNA"/>
</dbReference>
<evidence type="ECO:0000256" key="5">
    <source>
        <dbReference type="SAM" id="MobiDB-lite"/>
    </source>
</evidence>
<evidence type="ECO:0000313" key="7">
    <source>
        <dbReference type="Proteomes" id="UP001314263"/>
    </source>
</evidence>
<evidence type="ECO:0000256" key="3">
    <source>
        <dbReference type="ARBA" id="ARBA00022840"/>
    </source>
</evidence>
<dbReference type="SUPFAM" id="SSF110942">
    <property type="entry name" value="HSP90 C-terminal domain"/>
    <property type="match status" value="1"/>
</dbReference>
<dbReference type="Gene3D" id="3.40.50.11260">
    <property type="match status" value="1"/>
</dbReference>
<dbReference type="GO" id="GO:0016887">
    <property type="term" value="F:ATP hydrolysis activity"/>
    <property type="evidence" value="ECO:0007669"/>
    <property type="project" value="InterPro"/>
</dbReference>
<evidence type="ECO:0000256" key="2">
    <source>
        <dbReference type="ARBA" id="ARBA00022741"/>
    </source>
</evidence>
<dbReference type="Proteomes" id="UP001314263">
    <property type="component" value="Unassembled WGS sequence"/>
</dbReference>
<keyword evidence="7" id="KW-1185">Reference proteome</keyword>
<dbReference type="SUPFAM" id="SSF54211">
    <property type="entry name" value="Ribosomal protein S5 domain 2-like"/>
    <property type="match status" value="1"/>
</dbReference>
<gene>
    <name evidence="6" type="ORF">CVIRNUC_007936</name>
</gene>
<evidence type="ECO:0000256" key="4">
    <source>
        <dbReference type="ARBA" id="ARBA00023186"/>
    </source>
</evidence>
<dbReference type="Pfam" id="PF00183">
    <property type="entry name" value="HSP90"/>
    <property type="match status" value="1"/>
</dbReference>
<feature type="compositionally biased region" description="Acidic residues" evidence="5">
    <location>
        <begin position="248"/>
        <end position="268"/>
    </location>
</feature>
<dbReference type="GO" id="GO:0005524">
    <property type="term" value="F:ATP binding"/>
    <property type="evidence" value="ECO:0007669"/>
    <property type="project" value="UniProtKB-KW"/>
</dbReference>
<dbReference type="GO" id="GO:0051082">
    <property type="term" value="F:unfolded protein binding"/>
    <property type="evidence" value="ECO:0007669"/>
    <property type="project" value="InterPro"/>
</dbReference>
<dbReference type="InterPro" id="IPR037196">
    <property type="entry name" value="HSP90_C"/>
</dbReference>
<dbReference type="InterPro" id="IPR001404">
    <property type="entry name" value="Hsp90_fam"/>
</dbReference>
<feature type="region of interest" description="Disordered" evidence="5">
    <location>
        <begin position="243"/>
        <end position="268"/>
    </location>
</feature>
<dbReference type="InterPro" id="IPR020568">
    <property type="entry name" value="Ribosomal_Su5_D2-typ_SF"/>
</dbReference>
<dbReference type="FunFam" id="1.20.120.790:FF:000001">
    <property type="entry name" value="Heat shock protein 90 alpha"/>
    <property type="match status" value="1"/>
</dbReference>
<dbReference type="Gene3D" id="1.20.120.790">
    <property type="entry name" value="Heat shock protein 90, C-terminal domain"/>
    <property type="match status" value="1"/>
</dbReference>
<keyword evidence="4" id="KW-0143">Chaperone</keyword>
<comment type="caution">
    <text evidence="6">The sequence shown here is derived from an EMBL/GenBank/DDBJ whole genome shotgun (WGS) entry which is preliminary data.</text>
</comment>
<protein>
    <recommendedName>
        <fullName evidence="8">Heat shock protein 90</fullName>
    </recommendedName>
</protein>
<dbReference type="PANTHER" id="PTHR11528">
    <property type="entry name" value="HEAT SHOCK PROTEIN 90 FAMILY MEMBER"/>
    <property type="match status" value="1"/>
</dbReference>
<dbReference type="GO" id="GO:0140662">
    <property type="term" value="F:ATP-dependent protein folding chaperone"/>
    <property type="evidence" value="ECO:0007669"/>
    <property type="project" value="InterPro"/>
</dbReference>